<protein>
    <submittedName>
        <fullName evidence="5 7">Nucleic acid-binding protein</fullName>
    </submittedName>
</protein>
<name>A0A6A6YH18_9PEZI</name>
<proteinExistence type="inferred from homology"/>
<gene>
    <name evidence="5 7" type="ORF">BDZ99DRAFT_464945</name>
</gene>
<reference evidence="7" key="3">
    <citation type="submission" date="2025-04" db="UniProtKB">
        <authorList>
            <consortium name="RefSeq"/>
        </authorList>
    </citation>
    <scope>IDENTIFICATION</scope>
    <source>
        <strain evidence="7">CBS 304.34</strain>
    </source>
</reference>
<dbReference type="GO" id="GO:0003735">
    <property type="term" value="F:structural constituent of ribosome"/>
    <property type="evidence" value="ECO:0007669"/>
    <property type="project" value="InterPro"/>
</dbReference>
<dbReference type="SUPFAM" id="SSF50249">
    <property type="entry name" value="Nucleic acid-binding proteins"/>
    <property type="match status" value="1"/>
</dbReference>
<dbReference type="GO" id="GO:0006412">
    <property type="term" value="P:translation"/>
    <property type="evidence" value="ECO:0007669"/>
    <property type="project" value="InterPro"/>
</dbReference>
<dbReference type="Gene3D" id="2.40.50.140">
    <property type="entry name" value="Nucleic acid-binding proteins"/>
    <property type="match status" value="1"/>
</dbReference>
<feature type="region of interest" description="Disordered" evidence="4">
    <location>
        <begin position="154"/>
        <end position="205"/>
    </location>
</feature>
<dbReference type="GeneID" id="54461333"/>
<evidence type="ECO:0000256" key="1">
    <source>
        <dbReference type="ARBA" id="ARBA00010254"/>
    </source>
</evidence>
<evidence type="ECO:0000313" key="7">
    <source>
        <dbReference type="RefSeq" id="XP_033575014.1"/>
    </source>
</evidence>
<dbReference type="RefSeq" id="XP_033575014.1">
    <property type="nucleotide sequence ID" value="XM_033720440.1"/>
</dbReference>
<comment type="similarity">
    <text evidence="1">Belongs to the universal ribosomal protein uS17 family.</text>
</comment>
<evidence type="ECO:0000313" key="5">
    <source>
        <dbReference type="EMBL" id="KAF2808050.1"/>
    </source>
</evidence>
<dbReference type="GO" id="GO:1990904">
    <property type="term" value="C:ribonucleoprotein complex"/>
    <property type="evidence" value="ECO:0007669"/>
    <property type="project" value="UniProtKB-KW"/>
</dbReference>
<evidence type="ECO:0000256" key="3">
    <source>
        <dbReference type="ARBA" id="ARBA00023274"/>
    </source>
</evidence>
<evidence type="ECO:0000256" key="2">
    <source>
        <dbReference type="ARBA" id="ARBA00022980"/>
    </source>
</evidence>
<sequence length="205" mass="22245">MAPPLASRQITGVVVSAGKMQKAVKVQIAQQEWNKKIRKHFASSTTHLVSDPNSSLREGDVVRIASGFRTSRNIRHVVAAIIAPFGPPVEARPPVPTAAELLAIRAQKRIEKDVRQAARGRAASAARVKEAEARGLPLPSLEEATRKIKALAEQERARAMKGQPAVRSGLSAKEKRMEKRNLTDGERAAIRTQREKEAAGKGAES</sequence>
<feature type="compositionally biased region" description="Basic and acidic residues" evidence="4">
    <location>
        <begin position="172"/>
        <end position="205"/>
    </location>
</feature>
<dbReference type="OrthoDB" id="274752at2759"/>
<dbReference type="AlphaFoldDB" id="A0A6A6YH18"/>
<dbReference type="Pfam" id="PF00366">
    <property type="entry name" value="Ribosomal_S17"/>
    <property type="match status" value="1"/>
</dbReference>
<evidence type="ECO:0000256" key="4">
    <source>
        <dbReference type="SAM" id="MobiDB-lite"/>
    </source>
</evidence>
<keyword evidence="6" id="KW-1185">Reference proteome</keyword>
<reference evidence="7" key="2">
    <citation type="submission" date="2020-04" db="EMBL/GenBank/DDBJ databases">
        <authorList>
            <consortium name="NCBI Genome Project"/>
        </authorList>
    </citation>
    <scope>NUCLEOTIDE SEQUENCE</scope>
    <source>
        <strain evidence="7">CBS 304.34</strain>
    </source>
</reference>
<dbReference type="Proteomes" id="UP000504636">
    <property type="component" value="Unplaced"/>
</dbReference>
<keyword evidence="3" id="KW-0687">Ribonucleoprotein</keyword>
<organism evidence="5">
    <name type="scientific">Mytilinidion resinicola</name>
    <dbReference type="NCBI Taxonomy" id="574789"/>
    <lineage>
        <taxon>Eukaryota</taxon>
        <taxon>Fungi</taxon>
        <taxon>Dikarya</taxon>
        <taxon>Ascomycota</taxon>
        <taxon>Pezizomycotina</taxon>
        <taxon>Dothideomycetes</taxon>
        <taxon>Pleosporomycetidae</taxon>
        <taxon>Mytilinidiales</taxon>
        <taxon>Mytilinidiaceae</taxon>
        <taxon>Mytilinidion</taxon>
    </lineage>
</organism>
<dbReference type="InterPro" id="IPR012340">
    <property type="entry name" value="NA-bd_OB-fold"/>
</dbReference>
<keyword evidence="2" id="KW-0689">Ribosomal protein</keyword>
<reference evidence="5 7" key="1">
    <citation type="journal article" date="2020" name="Stud. Mycol.">
        <title>101 Dothideomycetes genomes: a test case for predicting lifestyles and emergence of pathogens.</title>
        <authorList>
            <person name="Haridas S."/>
            <person name="Albert R."/>
            <person name="Binder M."/>
            <person name="Bloem J."/>
            <person name="Labutti K."/>
            <person name="Salamov A."/>
            <person name="Andreopoulos B."/>
            <person name="Baker S."/>
            <person name="Barry K."/>
            <person name="Bills G."/>
            <person name="Bluhm B."/>
            <person name="Cannon C."/>
            <person name="Castanera R."/>
            <person name="Culley D."/>
            <person name="Daum C."/>
            <person name="Ezra D."/>
            <person name="Gonzalez J."/>
            <person name="Henrissat B."/>
            <person name="Kuo A."/>
            <person name="Liang C."/>
            <person name="Lipzen A."/>
            <person name="Lutzoni F."/>
            <person name="Magnuson J."/>
            <person name="Mondo S."/>
            <person name="Nolan M."/>
            <person name="Ohm R."/>
            <person name="Pangilinan J."/>
            <person name="Park H.-J."/>
            <person name="Ramirez L."/>
            <person name="Alfaro M."/>
            <person name="Sun H."/>
            <person name="Tritt A."/>
            <person name="Yoshinaga Y."/>
            <person name="Zwiers L.-H."/>
            <person name="Turgeon B."/>
            <person name="Goodwin S."/>
            <person name="Spatafora J."/>
            <person name="Crous P."/>
            <person name="Grigoriev I."/>
        </authorList>
    </citation>
    <scope>NUCLEOTIDE SEQUENCE</scope>
    <source>
        <strain evidence="5 7">CBS 304.34</strain>
    </source>
</reference>
<dbReference type="EMBL" id="MU003704">
    <property type="protein sequence ID" value="KAF2808050.1"/>
    <property type="molecule type" value="Genomic_DNA"/>
</dbReference>
<dbReference type="GO" id="GO:0005840">
    <property type="term" value="C:ribosome"/>
    <property type="evidence" value="ECO:0007669"/>
    <property type="project" value="UniProtKB-KW"/>
</dbReference>
<dbReference type="InterPro" id="IPR000266">
    <property type="entry name" value="Ribosomal_uS17"/>
</dbReference>
<accession>A0A6A6YH18</accession>
<evidence type="ECO:0000313" key="6">
    <source>
        <dbReference type="Proteomes" id="UP000504636"/>
    </source>
</evidence>